<dbReference type="InterPro" id="IPR045596">
    <property type="entry name" value="DUF6459"/>
</dbReference>
<sequence length="204" mass="22949">MTTLAESSPPVQQLPADIPAQPAPLRAEQRWFAQEGWQQFQQRCAQRPRFRLQRESELPRLLAAMGAAESVSAESSASSDGQRPDPLAGQRQERRQILAIARVVCQATAEVLAGVRSAAQLDRWLEPEVHSKVRQRAAITARQRPSHSAVRPQALRFRAERAVHLRTGVWEIAVVFSEELRTRACALRIQAHRGRWRVTAMELG</sequence>
<protein>
    <submittedName>
        <fullName evidence="2">Uncharacterized protein</fullName>
    </submittedName>
</protein>
<evidence type="ECO:0000313" key="2">
    <source>
        <dbReference type="EMBL" id="MVT26897.1"/>
    </source>
</evidence>
<dbReference type="Proteomes" id="UP000460157">
    <property type="component" value="Unassembled WGS sequence"/>
</dbReference>
<organism evidence="2 3">
    <name type="scientific">Nesterenkonia alkaliphila</name>
    <dbReference type="NCBI Taxonomy" id="1463631"/>
    <lineage>
        <taxon>Bacteria</taxon>
        <taxon>Bacillati</taxon>
        <taxon>Actinomycetota</taxon>
        <taxon>Actinomycetes</taxon>
        <taxon>Micrococcales</taxon>
        <taxon>Micrococcaceae</taxon>
        <taxon>Nesterenkonia</taxon>
    </lineage>
</organism>
<comment type="caution">
    <text evidence="2">The sequence shown here is derived from an EMBL/GenBank/DDBJ whole genome shotgun (WGS) entry which is preliminary data.</text>
</comment>
<gene>
    <name evidence="2" type="ORF">GNZ21_11100</name>
</gene>
<evidence type="ECO:0000313" key="3">
    <source>
        <dbReference type="Proteomes" id="UP000460157"/>
    </source>
</evidence>
<evidence type="ECO:0000256" key="1">
    <source>
        <dbReference type="SAM" id="MobiDB-lite"/>
    </source>
</evidence>
<proteinExistence type="predicted"/>
<dbReference type="RefSeq" id="WP_157324313.1">
    <property type="nucleotide sequence ID" value="NZ_BMFX01000004.1"/>
</dbReference>
<dbReference type="EMBL" id="WRPM01000077">
    <property type="protein sequence ID" value="MVT26897.1"/>
    <property type="molecule type" value="Genomic_DNA"/>
</dbReference>
<dbReference type="AlphaFoldDB" id="A0A7K1UK81"/>
<name>A0A7K1UK81_9MICC</name>
<dbReference type="Pfam" id="PF20060">
    <property type="entry name" value="DUF6459"/>
    <property type="match status" value="1"/>
</dbReference>
<feature type="region of interest" description="Disordered" evidence="1">
    <location>
        <begin position="69"/>
        <end position="91"/>
    </location>
</feature>
<dbReference type="OrthoDB" id="3731420at2"/>
<keyword evidence="3" id="KW-1185">Reference proteome</keyword>
<reference evidence="2 3" key="1">
    <citation type="submission" date="2019-12" db="EMBL/GenBank/DDBJ databases">
        <title>Nesterenkonia muleiensis sp. nov., a novel actinobacterium isolated from sap of Populus euphratica.</title>
        <authorList>
            <person name="Wang R."/>
        </authorList>
    </citation>
    <scope>NUCLEOTIDE SEQUENCE [LARGE SCALE GENOMIC DNA]</scope>
    <source>
        <strain evidence="2 3">F10</strain>
    </source>
</reference>
<accession>A0A7K1UK81</accession>
<feature type="compositionally biased region" description="Low complexity" evidence="1">
    <location>
        <begin position="69"/>
        <end position="79"/>
    </location>
</feature>
<feature type="region of interest" description="Disordered" evidence="1">
    <location>
        <begin position="1"/>
        <end position="23"/>
    </location>
</feature>
<feature type="compositionally biased region" description="Polar residues" evidence="1">
    <location>
        <begin position="1"/>
        <end position="11"/>
    </location>
</feature>